<reference evidence="1 2" key="1">
    <citation type="submission" date="2013-09" db="EMBL/GenBank/DDBJ databases">
        <title>Draft Genome Sequence of five Lactobacillus helveticus strains CIRM-BIA 101T, 103, 104, 951 and 953 isolated from milk product.</title>
        <authorList>
            <person name="Valence F."/>
            <person name="Chuat V."/>
            <person name="Ma L."/>
            <person name="Creno S."/>
            <person name="Falentin H."/>
            <person name="Lortal S."/>
            <person name="Bizet C."/>
            <person name="Clermont D."/>
            <person name="Loux V."/>
            <person name="Bouchier C."/>
            <person name="Cousin S."/>
        </authorList>
    </citation>
    <scope>NUCLEOTIDE SEQUENCE [LARGE SCALE GENOMIC DNA]</scope>
    <source>
        <strain evidence="1 2">CIRM-BIA 953</strain>
    </source>
</reference>
<comment type="caution">
    <text evidence="1">The sequence shown here is derived from an EMBL/GenBank/DDBJ whole genome shotgun (WGS) entry which is preliminary data.</text>
</comment>
<name>U4QI10_LACHE</name>
<accession>U4QI10</accession>
<evidence type="ECO:0000313" key="2">
    <source>
        <dbReference type="Proteomes" id="UP000017243"/>
    </source>
</evidence>
<proteinExistence type="predicted"/>
<dbReference type="Proteomes" id="UP000017243">
    <property type="component" value="Unassembled WGS sequence"/>
</dbReference>
<evidence type="ECO:0008006" key="3">
    <source>
        <dbReference type="Google" id="ProtNLM"/>
    </source>
</evidence>
<sequence length="26" mass="3024">MSDAERDKLYSGWQRAIKATQVFAHD</sequence>
<evidence type="ECO:0000313" key="1">
    <source>
        <dbReference type="EMBL" id="CDI42821.1"/>
    </source>
</evidence>
<dbReference type="AlphaFoldDB" id="U4QI10"/>
<protein>
    <recommendedName>
        <fullName evidence="3">Glycerol kinase</fullName>
    </recommendedName>
</protein>
<gene>
    <name evidence="1" type="ORF">LHCIRMBIA953_01774</name>
</gene>
<dbReference type="EMBL" id="CBUH010000125">
    <property type="protein sequence ID" value="CDI42821.1"/>
    <property type="molecule type" value="Genomic_DNA"/>
</dbReference>
<organism evidence="1 2">
    <name type="scientific">Lactobacillus helveticus CIRM-BIA 953</name>
    <dbReference type="NCBI Taxonomy" id="1226335"/>
    <lineage>
        <taxon>Bacteria</taxon>
        <taxon>Bacillati</taxon>
        <taxon>Bacillota</taxon>
        <taxon>Bacilli</taxon>
        <taxon>Lactobacillales</taxon>
        <taxon>Lactobacillaceae</taxon>
        <taxon>Lactobacillus</taxon>
    </lineage>
</organism>